<gene>
    <name evidence="12 13 14 15" type="primary">LOC120267580</name>
</gene>
<keyword evidence="12 13" id="KW-0675">Receptor</keyword>
<dbReference type="AlphaFoldDB" id="A0AB40BUR8"/>
<keyword evidence="3 8" id="KW-0812">Transmembrane</keyword>
<evidence type="ECO:0000313" key="11">
    <source>
        <dbReference type="Proteomes" id="UP001515500"/>
    </source>
</evidence>
<dbReference type="GO" id="GO:0004672">
    <property type="term" value="F:protein kinase activity"/>
    <property type="evidence" value="ECO:0007669"/>
    <property type="project" value="InterPro"/>
</dbReference>
<dbReference type="SUPFAM" id="SSF56112">
    <property type="entry name" value="Protein kinase-like (PK-like)"/>
    <property type="match status" value="1"/>
</dbReference>
<dbReference type="RefSeq" id="XP_039131192.1">
    <property type="nucleotide sequence ID" value="XM_039275258.1"/>
</dbReference>
<dbReference type="Gene3D" id="3.30.200.20">
    <property type="entry name" value="Phosphorylase Kinase, domain 1"/>
    <property type="match status" value="1"/>
</dbReference>
<evidence type="ECO:0000256" key="5">
    <source>
        <dbReference type="ARBA" id="ARBA00022737"/>
    </source>
</evidence>
<dbReference type="Pfam" id="PF07714">
    <property type="entry name" value="PK_Tyr_Ser-Thr"/>
    <property type="match status" value="1"/>
</dbReference>
<keyword evidence="2" id="KW-0433">Leucine-rich repeat</keyword>
<evidence type="ECO:0000256" key="9">
    <source>
        <dbReference type="SAM" id="SignalP"/>
    </source>
</evidence>
<evidence type="ECO:0000313" key="13">
    <source>
        <dbReference type="RefSeq" id="XP_039131192.1"/>
    </source>
</evidence>
<dbReference type="InterPro" id="IPR001245">
    <property type="entry name" value="Ser-Thr/Tyr_kinase_cat_dom"/>
</dbReference>
<feature type="signal peptide" evidence="9">
    <location>
        <begin position="1"/>
        <end position="27"/>
    </location>
</feature>
<accession>A0AB40BUR8</accession>
<dbReference type="Gene3D" id="1.10.510.10">
    <property type="entry name" value="Transferase(Phosphotransferase) domain 1"/>
    <property type="match status" value="1"/>
</dbReference>
<evidence type="ECO:0000256" key="7">
    <source>
        <dbReference type="ARBA" id="ARBA00023136"/>
    </source>
</evidence>
<sequence length="599" mass="66450">MEFKQRLNSMISLVFILILIPPHSSTSQQEEDYVKISLITFLQTLSGNAVKMSQQLGWDISSNPCSGGWTGVICHNGSSSVTEITLKGYDLSGFIDAGIICKSLSLVVLSLSNNSLRGELPSEISNCSALTSLDVSQNELSGRLPDSLSELKTLESLNLSHNNFSGLIPASIFGNLKQFDVSNNNFSGPVPPDGTRFGNGSYLGNAGLCGAPLHIACTSAASPVEQPRKKMPAKLQILMYSGYFILGIAFLLLLVFVLSLKNKKRKKKTEEKTMVENYKEVVGNSNGYNKNTSRSDYSTSSASLVLLKSTQANNGLRFDDLLKAPAELMGRGIYGSVYKVMLGDGTKLVVKRIKEWMISDEEFEKRMEMIDKVRHQIVLSAVAFYCSKQEKLLVYEFQQNGSLLKLLQDAERGRPFNWSSRLNLAATIAEGLAFMHNNLQIMSHGIPHGNLKSSNILLNNNMEPYISEYGIMSTNNRTHPSPNKENNNKDGDMKTFKTDVYSFGILLLELLTGKLNQDNGFELTKWVNSVVREEWTVEVFDKALIAEDDNQESMVHLLQVAVKCVNAYPDARPTMSQVYAMVKSIKEDEDQRSLASDQF</sequence>
<keyword evidence="4 9" id="KW-0732">Signal</keyword>
<evidence type="ECO:0000256" key="6">
    <source>
        <dbReference type="ARBA" id="ARBA00022989"/>
    </source>
</evidence>
<dbReference type="Proteomes" id="UP001515500">
    <property type="component" value="Chromosome 8"/>
</dbReference>
<dbReference type="RefSeq" id="XP_039131194.1">
    <property type="nucleotide sequence ID" value="XM_039275260.1"/>
</dbReference>
<feature type="chain" id="PRO_5044720536" evidence="9">
    <location>
        <begin position="28"/>
        <end position="599"/>
    </location>
</feature>
<keyword evidence="12 13" id="KW-0808">Transferase</keyword>
<organism evidence="11 13">
    <name type="scientific">Dioscorea cayennensis subsp. rotundata</name>
    <name type="common">White Guinea yam</name>
    <name type="synonym">Dioscorea rotundata</name>
    <dbReference type="NCBI Taxonomy" id="55577"/>
    <lineage>
        <taxon>Eukaryota</taxon>
        <taxon>Viridiplantae</taxon>
        <taxon>Streptophyta</taxon>
        <taxon>Embryophyta</taxon>
        <taxon>Tracheophyta</taxon>
        <taxon>Spermatophyta</taxon>
        <taxon>Magnoliopsida</taxon>
        <taxon>Liliopsida</taxon>
        <taxon>Dioscoreales</taxon>
        <taxon>Dioscoreaceae</taxon>
        <taxon>Dioscorea</taxon>
    </lineage>
</organism>
<evidence type="ECO:0000259" key="10">
    <source>
        <dbReference type="PROSITE" id="PS50011"/>
    </source>
</evidence>
<dbReference type="GO" id="GO:0005524">
    <property type="term" value="F:ATP binding"/>
    <property type="evidence" value="ECO:0007669"/>
    <property type="project" value="InterPro"/>
</dbReference>
<evidence type="ECO:0000256" key="4">
    <source>
        <dbReference type="ARBA" id="ARBA00022729"/>
    </source>
</evidence>
<keyword evidence="5" id="KW-0677">Repeat</keyword>
<dbReference type="PROSITE" id="PS50011">
    <property type="entry name" value="PROTEIN_KINASE_DOM"/>
    <property type="match status" value="1"/>
</dbReference>
<dbReference type="InterPro" id="IPR032675">
    <property type="entry name" value="LRR_dom_sf"/>
</dbReference>
<reference evidence="12 13" key="1">
    <citation type="submission" date="2025-04" db="UniProtKB">
        <authorList>
            <consortium name="RefSeq"/>
        </authorList>
    </citation>
    <scope>IDENTIFICATION</scope>
</reference>
<dbReference type="SUPFAM" id="SSF52058">
    <property type="entry name" value="L domain-like"/>
    <property type="match status" value="1"/>
</dbReference>
<keyword evidence="12 13" id="KW-0418">Kinase</keyword>
<name>A0AB40BUR8_DIOCR</name>
<protein>
    <submittedName>
        <fullName evidence="12 13">Probable inactive receptor kinase At2g26730</fullName>
    </submittedName>
</protein>
<comment type="subcellular location">
    <subcellularLocation>
        <location evidence="1">Membrane</location>
    </subcellularLocation>
</comment>
<evidence type="ECO:0000256" key="8">
    <source>
        <dbReference type="SAM" id="Phobius"/>
    </source>
</evidence>
<evidence type="ECO:0000313" key="15">
    <source>
        <dbReference type="RefSeq" id="XP_039131194.1"/>
    </source>
</evidence>
<dbReference type="GeneID" id="120267580"/>
<proteinExistence type="predicted"/>
<evidence type="ECO:0000256" key="3">
    <source>
        <dbReference type="ARBA" id="ARBA00022692"/>
    </source>
</evidence>
<keyword evidence="7 8" id="KW-0472">Membrane</keyword>
<dbReference type="Pfam" id="PF13855">
    <property type="entry name" value="LRR_8"/>
    <property type="match status" value="1"/>
</dbReference>
<keyword evidence="11" id="KW-1185">Reference proteome</keyword>
<dbReference type="FunFam" id="3.80.10.10:FF:000400">
    <property type="entry name" value="Nuclear pore complex protein NUP107"/>
    <property type="match status" value="1"/>
</dbReference>
<feature type="domain" description="Protein kinase" evidence="10">
    <location>
        <begin position="323"/>
        <end position="585"/>
    </location>
</feature>
<dbReference type="GO" id="GO:0016020">
    <property type="term" value="C:membrane"/>
    <property type="evidence" value="ECO:0007669"/>
    <property type="project" value="UniProtKB-SubCell"/>
</dbReference>
<evidence type="ECO:0000256" key="1">
    <source>
        <dbReference type="ARBA" id="ARBA00004370"/>
    </source>
</evidence>
<dbReference type="PANTHER" id="PTHR48007:SF79">
    <property type="entry name" value="(WILD MALAYSIAN BANANA) HYPOTHETICAL PROTEIN"/>
    <property type="match status" value="1"/>
</dbReference>
<dbReference type="InterPro" id="IPR011009">
    <property type="entry name" value="Kinase-like_dom_sf"/>
</dbReference>
<feature type="transmembrane region" description="Helical" evidence="8">
    <location>
        <begin position="237"/>
        <end position="258"/>
    </location>
</feature>
<dbReference type="RefSeq" id="XP_039131193.1">
    <property type="nucleotide sequence ID" value="XM_039275259.1"/>
</dbReference>
<evidence type="ECO:0000313" key="12">
    <source>
        <dbReference type="RefSeq" id="XP_039131191.1"/>
    </source>
</evidence>
<evidence type="ECO:0000256" key="2">
    <source>
        <dbReference type="ARBA" id="ARBA00022614"/>
    </source>
</evidence>
<dbReference type="PANTHER" id="PTHR48007">
    <property type="entry name" value="LEUCINE-RICH REPEAT RECEPTOR-LIKE PROTEIN KINASE PXC1"/>
    <property type="match status" value="1"/>
</dbReference>
<dbReference type="InterPro" id="IPR001611">
    <property type="entry name" value="Leu-rich_rpt"/>
</dbReference>
<dbReference type="InterPro" id="IPR000719">
    <property type="entry name" value="Prot_kinase_dom"/>
</dbReference>
<evidence type="ECO:0000313" key="14">
    <source>
        <dbReference type="RefSeq" id="XP_039131193.1"/>
    </source>
</evidence>
<dbReference type="InterPro" id="IPR046959">
    <property type="entry name" value="PRK1-6/SRF4-like"/>
</dbReference>
<dbReference type="Gene3D" id="3.80.10.10">
    <property type="entry name" value="Ribonuclease Inhibitor"/>
    <property type="match status" value="1"/>
</dbReference>
<dbReference type="Pfam" id="PF00560">
    <property type="entry name" value="LRR_1"/>
    <property type="match status" value="1"/>
</dbReference>
<keyword evidence="6 8" id="KW-1133">Transmembrane helix</keyword>
<dbReference type="RefSeq" id="XP_039131191.1">
    <property type="nucleotide sequence ID" value="XM_039275257.1"/>
</dbReference>